<reference evidence="1 2" key="1">
    <citation type="submission" date="2020-05" db="EMBL/GenBank/DDBJ databases">
        <title>Identification and distribution of gene clusters putatively required for synthesis of sphingolipid metabolism inhibitors in phylogenetically diverse species of the filamentous fungus Fusarium.</title>
        <authorList>
            <person name="Kim H.-S."/>
            <person name="Busman M."/>
            <person name="Brown D.W."/>
            <person name="Divon H."/>
            <person name="Uhlig S."/>
            <person name="Proctor R.H."/>
        </authorList>
    </citation>
    <scope>NUCLEOTIDE SEQUENCE [LARGE SCALE GENOMIC DNA]</scope>
    <source>
        <strain evidence="1 2">NRRL 13617</strain>
    </source>
</reference>
<gene>
    <name evidence="1" type="ORF">FPHYL_6619</name>
</gene>
<dbReference type="EMBL" id="JAAOAQ010000233">
    <property type="protein sequence ID" value="KAF5560476.1"/>
    <property type="molecule type" value="Genomic_DNA"/>
</dbReference>
<dbReference type="InterPro" id="IPR011032">
    <property type="entry name" value="GroES-like_sf"/>
</dbReference>
<proteinExistence type="predicted"/>
<dbReference type="InterPro" id="IPR036291">
    <property type="entry name" value="NAD(P)-bd_dom_sf"/>
</dbReference>
<dbReference type="Gene3D" id="3.40.50.720">
    <property type="entry name" value="NAD(P)-binding Rossmann-like Domain"/>
    <property type="match status" value="1"/>
</dbReference>
<dbReference type="Proteomes" id="UP000582016">
    <property type="component" value="Unassembled WGS sequence"/>
</dbReference>
<organism evidence="1 2">
    <name type="scientific">Fusarium phyllophilum</name>
    <dbReference type="NCBI Taxonomy" id="47803"/>
    <lineage>
        <taxon>Eukaryota</taxon>
        <taxon>Fungi</taxon>
        <taxon>Dikarya</taxon>
        <taxon>Ascomycota</taxon>
        <taxon>Pezizomycotina</taxon>
        <taxon>Sordariomycetes</taxon>
        <taxon>Hypocreomycetidae</taxon>
        <taxon>Hypocreales</taxon>
        <taxon>Nectriaceae</taxon>
        <taxon>Fusarium</taxon>
        <taxon>Fusarium fujikuroi species complex</taxon>
    </lineage>
</organism>
<dbReference type="SUPFAM" id="SSF50129">
    <property type="entry name" value="GroES-like"/>
    <property type="match status" value="1"/>
</dbReference>
<dbReference type="SUPFAM" id="SSF51735">
    <property type="entry name" value="NAD(P)-binding Rossmann-fold domains"/>
    <property type="match status" value="1"/>
</dbReference>
<sequence>MYGASVTKWGETPKYVELDDPAPPDSGNEIQVKVSAVCLHNLVRARVKGIHYPVKDLPHIPGVDVVRTTSEGPVYFITYFSVLILGAISASRKIAIPRSRRLGAGKVIGCARSSDRLGKLDLDKKILLKMPATETDFSMLEPVDFVLDYVYGKFTSHLLQFLSPSHFCQYIQVGSMADPRSTLNASILRSKNIIIMGSGIGSFTESELRAELPDLLEAMAPLSLESVAVSSMSDVETQWERQETERLVFSLKIL</sequence>
<accession>A0A8H5JW73</accession>
<dbReference type="AlphaFoldDB" id="A0A8H5JW73"/>
<evidence type="ECO:0000313" key="1">
    <source>
        <dbReference type="EMBL" id="KAF5560476.1"/>
    </source>
</evidence>
<comment type="caution">
    <text evidence="1">The sequence shown here is derived from an EMBL/GenBank/DDBJ whole genome shotgun (WGS) entry which is preliminary data.</text>
</comment>
<name>A0A8H5JW73_9HYPO</name>
<evidence type="ECO:0000313" key="2">
    <source>
        <dbReference type="Proteomes" id="UP000582016"/>
    </source>
</evidence>
<keyword evidence="2" id="KW-1185">Reference proteome</keyword>
<protein>
    <submittedName>
        <fullName evidence="1">Quinone oxidoreductase</fullName>
    </submittedName>
</protein>
<dbReference type="OrthoDB" id="809632at2759"/>